<gene>
    <name evidence="12" type="ORF">RRG08_030644</name>
</gene>
<dbReference type="PANTHER" id="PTHR11827">
    <property type="entry name" value="SOLUTE CARRIER FAMILY 12, CATION COTRANSPORTERS"/>
    <property type="match status" value="1"/>
</dbReference>
<feature type="region of interest" description="Disordered" evidence="8">
    <location>
        <begin position="745"/>
        <end position="773"/>
    </location>
</feature>
<keyword evidence="6 9" id="KW-1133">Transmembrane helix</keyword>
<dbReference type="PANTHER" id="PTHR11827:SF72">
    <property type="entry name" value="GH08340P"/>
    <property type="match status" value="1"/>
</dbReference>
<keyword evidence="13" id="KW-1185">Reference proteome</keyword>
<feature type="transmembrane region" description="Helical" evidence="9">
    <location>
        <begin position="433"/>
        <end position="455"/>
    </location>
</feature>
<evidence type="ECO:0000259" key="10">
    <source>
        <dbReference type="Pfam" id="PF00324"/>
    </source>
</evidence>
<dbReference type="AlphaFoldDB" id="A0AAE1D2L0"/>
<evidence type="ECO:0000256" key="2">
    <source>
        <dbReference type="ARBA" id="ARBA00010593"/>
    </source>
</evidence>
<protein>
    <recommendedName>
        <fullName evidence="3">Solute carrier family 12 member 9</fullName>
    </recommendedName>
</protein>
<dbReference type="Pfam" id="PF00324">
    <property type="entry name" value="AA_permease"/>
    <property type="match status" value="1"/>
</dbReference>
<feature type="transmembrane region" description="Helical" evidence="9">
    <location>
        <begin position="123"/>
        <end position="145"/>
    </location>
</feature>
<evidence type="ECO:0000256" key="8">
    <source>
        <dbReference type="SAM" id="MobiDB-lite"/>
    </source>
</evidence>
<dbReference type="Pfam" id="PF03522">
    <property type="entry name" value="SLC12"/>
    <property type="match status" value="2"/>
</dbReference>
<evidence type="ECO:0000256" key="3">
    <source>
        <dbReference type="ARBA" id="ARBA00019359"/>
    </source>
</evidence>
<evidence type="ECO:0000256" key="6">
    <source>
        <dbReference type="ARBA" id="ARBA00022989"/>
    </source>
</evidence>
<dbReference type="GO" id="GO:0016020">
    <property type="term" value="C:membrane"/>
    <property type="evidence" value="ECO:0007669"/>
    <property type="project" value="UniProtKB-SubCell"/>
</dbReference>
<dbReference type="Proteomes" id="UP001283361">
    <property type="component" value="Unassembled WGS sequence"/>
</dbReference>
<name>A0AAE1D2L0_9GAST</name>
<dbReference type="Gene3D" id="1.20.1740.10">
    <property type="entry name" value="Amino acid/polyamine transporter I"/>
    <property type="match status" value="1"/>
</dbReference>
<dbReference type="GO" id="GO:0055064">
    <property type="term" value="P:chloride ion homeostasis"/>
    <property type="evidence" value="ECO:0007669"/>
    <property type="project" value="TreeGrafter"/>
</dbReference>
<feature type="domain" description="SLC12A transporter C-terminal" evidence="11">
    <location>
        <begin position="833"/>
        <end position="1000"/>
    </location>
</feature>
<dbReference type="InterPro" id="IPR004841">
    <property type="entry name" value="AA-permease/SLC12A_dom"/>
</dbReference>
<dbReference type="FunFam" id="1.20.1740.10:FF:000013">
    <property type="entry name" value="Solute carrier family 12 member"/>
    <property type="match status" value="1"/>
</dbReference>
<dbReference type="GO" id="GO:0055075">
    <property type="term" value="P:potassium ion homeostasis"/>
    <property type="evidence" value="ECO:0007669"/>
    <property type="project" value="TreeGrafter"/>
</dbReference>
<feature type="transmembrane region" description="Helical" evidence="9">
    <location>
        <begin position="165"/>
        <end position="186"/>
    </location>
</feature>
<dbReference type="GO" id="GO:0006884">
    <property type="term" value="P:cell volume homeostasis"/>
    <property type="evidence" value="ECO:0007669"/>
    <property type="project" value="TreeGrafter"/>
</dbReference>
<feature type="domain" description="SLC12A transporter C-terminal" evidence="11">
    <location>
        <begin position="638"/>
        <end position="726"/>
    </location>
</feature>
<evidence type="ECO:0000259" key="11">
    <source>
        <dbReference type="Pfam" id="PF03522"/>
    </source>
</evidence>
<dbReference type="GO" id="GO:0015379">
    <property type="term" value="F:potassium:chloride symporter activity"/>
    <property type="evidence" value="ECO:0007669"/>
    <property type="project" value="TreeGrafter"/>
</dbReference>
<feature type="transmembrane region" description="Helical" evidence="9">
    <location>
        <begin position="546"/>
        <end position="569"/>
    </location>
</feature>
<keyword evidence="7 9" id="KW-0472">Membrane</keyword>
<reference evidence="12" key="1">
    <citation type="journal article" date="2023" name="G3 (Bethesda)">
        <title>A reference genome for the long-term kleptoplast-retaining sea slug Elysia crispata morphotype clarki.</title>
        <authorList>
            <person name="Eastman K.E."/>
            <person name="Pendleton A.L."/>
            <person name="Shaikh M.A."/>
            <person name="Suttiyut T."/>
            <person name="Ogas R."/>
            <person name="Tomko P."/>
            <person name="Gavelis G."/>
            <person name="Widhalm J.R."/>
            <person name="Wisecaver J.H."/>
        </authorList>
    </citation>
    <scope>NUCLEOTIDE SEQUENCE</scope>
    <source>
        <strain evidence="12">ECLA1</strain>
    </source>
</reference>
<evidence type="ECO:0000256" key="1">
    <source>
        <dbReference type="ARBA" id="ARBA00004141"/>
    </source>
</evidence>
<evidence type="ECO:0000256" key="9">
    <source>
        <dbReference type="SAM" id="Phobius"/>
    </source>
</evidence>
<feature type="transmembrane region" description="Helical" evidence="9">
    <location>
        <begin position="282"/>
        <end position="301"/>
    </location>
</feature>
<proteinExistence type="inferred from homology"/>
<comment type="similarity">
    <text evidence="2">Belongs to the SLC12A transporter family.</text>
</comment>
<organism evidence="12 13">
    <name type="scientific">Elysia crispata</name>
    <name type="common">lettuce slug</name>
    <dbReference type="NCBI Taxonomy" id="231223"/>
    <lineage>
        <taxon>Eukaryota</taxon>
        <taxon>Metazoa</taxon>
        <taxon>Spiralia</taxon>
        <taxon>Lophotrochozoa</taxon>
        <taxon>Mollusca</taxon>
        <taxon>Gastropoda</taxon>
        <taxon>Heterobranchia</taxon>
        <taxon>Euthyneura</taxon>
        <taxon>Panpulmonata</taxon>
        <taxon>Sacoglossa</taxon>
        <taxon>Placobranchoidea</taxon>
        <taxon>Plakobranchidae</taxon>
        <taxon>Elysia</taxon>
    </lineage>
</organism>
<feature type="transmembrane region" description="Helical" evidence="9">
    <location>
        <begin position="253"/>
        <end position="275"/>
    </location>
</feature>
<evidence type="ECO:0000256" key="4">
    <source>
        <dbReference type="ARBA" id="ARBA00022448"/>
    </source>
</evidence>
<accession>A0AAE1D2L0</accession>
<evidence type="ECO:0000256" key="5">
    <source>
        <dbReference type="ARBA" id="ARBA00022692"/>
    </source>
</evidence>
<dbReference type="EMBL" id="JAWDGP010005684">
    <property type="protein sequence ID" value="KAK3754229.1"/>
    <property type="molecule type" value="Genomic_DNA"/>
</dbReference>
<keyword evidence="4" id="KW-0813">Transport</keyword>
<dbReference type="InterPro" id="IPR004842">
    <property type="entry name" value="SLC12A_fam"/>
</dbReference>
<feature type="transmembrane region" description="Helical" evidence="9">
    <location>
        <begin position="207"/>
        <end position="227"/>
    </location>
</feature>
<feature type="transmembrane region" description="Helical" evidence="9">
    <location>
        <begin position="512"/>
        <end position="534"/>
    </location>
</feature>
<evidence type="ECO:0000313" key="12">
    <source>
        <dbReference type="EMBL" id="KAK3754229.1"/>
    </source>
</evidence>
<feature type="transmembrane region" description="Helical" evidence="9">
    <location>
        <begin position="575"/>
        <end position="602"/>
    </location>
</feature>
<comment type="subcellular location">
    <subcellularLocation>
        <location evidence="1">Membrane</location>
        <topology evidence="1">Multi-pass membrane protein</topology>
    </subcellularLocation>
</comment>
<comment type="caution">
    <text evidence="12">The sequence shown here is derived from an EMBL/GenBank/DDBJ whole genome shotgun (WGS) entry which is preliminary data.</text>
</comment>
<dbReference type="InterPro" id="IPR018491">
    <property type="entry name" value="SLC12_C"/>
</dbReference>
<feature type="domain" description="Amino acid permease/ SLC12A" evidence="10">
    <location>
        <begin position="137"/>
        <end position="627"/>
    </location>
</feature>
<feature type="transmembrane region" description="Helical" evidence="9">
    <location>
        <begin position="398"/>
        <end position="421"/>
    </location>
</feature>
<keyword evidence="5 9" id="KW-0812">Transmembrane</keyword>
<evidence type="ECO:0000313" key="13">
    <source>
        <dbReference type="Proteomes" id="UP001283361"/>
    </source>
</evidence>
<feature type="transmembrane region" description="Helical" evidence="9">
    <location>
        <begin position="487"/>
        <end position="506"/>
    </location>
</feature>
<evidence type="ECO:0000256" key="7">
    <source>
        <dbReference type="ARBA" id="ARBA00023136"/>
    </source>
</evidence>
<sequence>MWKEFDMISSDLRSRMARNIQFEGEEYARHSRLGMGDERRPLLGSFTRQRQRRSIDVEATANSNEVNYFESEDAKPMHNPAGMNPHVHFLARSLSTATLDGTSTETNSSQPPVNVQSASSHRILGTFAGVFAPVAMSMFSTLLYLRAGFVVGQAGLLGSYSQLVLAYFILMMTVLSICAISTNGALEGGGAYYMISRALGPEFGGSIGFLFFVANILSCALYTTGFVEGFLENFGKGGSFMSGEAGLPTNSDWWQYAYCTVALFVCGLICIVGGAMFARTSAIILLVVIFCTITVIISFFVKNHDMNVEIPKTNDIVWGNGTGTNSTTALYTGLSGKTFRENIDSNFTIDYSTDTTMSYATVFAILFSSVTGILNGANMSGELKDPSKSIPKGTVSAVFFTFCTYMVMTTLIAGSCSRYLLINNYAFLQQINIWDPFVVIGMFAASISAALGNLIGASRVLQALGNDQLFWSILKPATLTTKGGNPILSVVISWFLVQLVLLVGSLNKIAPITSVFFLLSYASTNLACLALELASAPNFRPTFTYFSWHTCILGLVGCMIMCFLISAIYTSVALVLMLLLVILLHFRSLPTTWGSISQALIFHQVRKYLLMLDPGKSHVKYWRPQILLMVSNPRQSCELMDFCNDIKKSGLYVIGHVKTGRLEVCEYDPCIVETPIWLKLIQQLRIKAFVEMTLADTVSEGFQHLVRISGLGGMKVNTVCFGFYDDNIPQDSLLKRKTRRHRRLFGTSERREQSRSSGNVLETFDSPRTDPEKRVTQQEYVKLILDALKLQKNVFLCRNFQLLDKDAILRQGNKSYIDVWPVNFFKPETASYFDKTCLFMLQLACILTMQNGWKSHTELRVYLCVKSSSDNTDVKEKKLFTFLRQLRIQAKIKVVCWDNALAHLGAKNLAEEKDIPPQPAEPMLDLNTEIGNSMSEYAQKPDSYLGAVKNLLQENSSSAAVTFMYLPQPPLEALDQDRYMQQLSQISDWPQPAVFVHGLHPVTSTTL</sequence>
<feature type="transmembrane region" description="Helical" evidence="9">
    <location>
        <begin position="357"/>
        <end position="377"/>
    </location>
</feature>